<sequence>MPFGECTITLQNVVYQLGLLTDGQYISRYLTDFGRYINGGAQHGLGVLPPANCIDKFTAKCTWMQEIFSELPQGADDAMVRRYARMYIMMLLSTKLFTYATYPKTN</sequence>
<organism evidence="1 2">
    <name type="scientific">Arachis hypogaea</name>
    <name type="common">Peanut</name>
    <dbReference type="NCBI Taxonomy" id="3818"/>
    <lineage>
        <taxon>Eukaryota</taxon>
        <taxon>Viridiplantae</taxon>
        <taxon>Streptophyta</taxon>
        <taxon>Embryophyta</taxon>
        <taxon>Tracheophyta</taxon>
        <taxon>Spermatophyta</taxon>
        <taxon>Magnoliopsida</taxon>
        <taxon>eudicotyledons</taxon>
        <taxon>Gunneridae</taxon>
        <taxon>Pentapetalae</taxon>
        <taxon>rosids</taxon>
        <taxon>fabids</taxon>
        <taxon>Fabales</taxon>
        <taxon>Fabaceae</taxon>
        <taxon>Papilionoideae</taxon>
        <taxon>50 kb inversion clade</taxon>
        <taxon>dalbergioids sensu lato</taxon>
        <taxon>Dalbergieae</taxon>
        <taxon>Pterocarpus clade</taxon>
        <taxon>Arachis</taxon>
    </lineage>
</organism>
<gene>
    <name evidence="1" type="ORF">Ahy_B02g058336</name>
</gene>
<dbReference type="PANTHER" id="PTHR46033:SF8">
    <property type="entry name" value="PROTEIN MAINTENANCE OF MERISTEMS-LIKE"/>
    <property type="match status" value="1"/>
</dbReference>
<keyword evidence="2" id="KW-1185">Reference proteome</keyword>
<proteinExistence type="predicted"/>
<dbReference type="InterPro" id="IPR044824">
    <property type="entry name" value="MAIN-like"/>
</dbReference>
<evidence type="ECO:0000313" key="2">
    <source>
        <dbReference type="Proteomes" id="UP000289738"/>
    </source>
</evidence>
<evidence type="ECO:0000313" key="1">
    <source>
        <dbReference type="EMBL" id="RYR24793.1"/>
    </source>
</evidence>
<dbReference type="AlphaFoldDB" id="A0A445AED5"/>
<dbReference type="EMBL" id="SDMP01000012">
    <property type="protein sequence ID" value="RYR24793.1"/>
    <property type="molecule type" value="Genomic_DNA"/>
</dbReference>
<evidence type="ECO:0008006" key="3">
    <source>
        <dbReference type="Google" id="ProtNLM"/>
    </source>
</evidence>
<dbReference type="PANTHER" id="PTHR46033">
    <property type="entry name" value="PROTEIN MAIN-LIKE 2"/>
    <property type="match status" value="1"/>
</dbReference>
<reference evidence="1 2" key="1">
    <citation type="submission" date="2019-01" db="EMBL/GenBank/DDBJ databases">
        <title>Sequencing of cultivated peanut Arachis hypogaea provides insights into genome evolution and oil improvement.</title>
        <authorList>
            <person name="Chen X."/>
        </authorList>
    </citation>
    <scope>NUCLEOTIDE SEQUENCE [LARGE SCALE GENOMIC DNA]</scope>
    <source>
        <strain evidence="2">cv. Fuhuasheng</strain>
        <tissue evidence="1">Leaves</tissue>
    </source>
</reference>
<dbReference type="GO" id="GO:0010073">
    <property type="term" value="P:meristem maintenance"/>
    <property type="evidence" value="ECO:0007669"/>
    <property type="project" value="InterPro"/>
</dbReference>
<accession>A0A445AED5</accession>
<dbReference type="Proteomes" id="UP000289738">
    <property type="component" value="Chromosome B02"/>
</dbReference>
<name>A0A445AED5_ARAHY</name>
<protein>
    <recommendedName>
        <fullName evidence="3">Aminotransferase-like plant mobile domain-containing protein</fullName>
    </recommendedName>
</protein>
<comment type="caution">
    <text evidence="1">The sequence shown here is derived from an EMBL/GenBank/DDBJ whole genome shotgun (WGS) entry which is preliminary data.</text>
</comment>